<dbReference type="EMBL" id="ML119061">
    <property type="protein sequence ID" value="ROT35345.1"/>
    <property type="molecule type" value="Genomic_DNA"/>
</dbReference>
<evidence type="ECO:0000313" key="3">
    <source>
        <dbReference type="Proteomes" id="UP000272025"/>
    </source>
</evidence>
<gene>
    <name evidence="2" type="ORF">SODALDRAFT_63115</name>
</gene>
<keyword evidence="3" id="KW-1185">Reference proteome</keyword>
<feature type="compositionally biased region" description="Acidic residues" evidence="1">
    <location>
        <begin position="224"/>
        <end position="244"/>
    </location>
</feature>
<dbReference type="GeneID" id="39584024"/>
<dbReference type="AlphaFoldDB" id="A0A3N2PLE2"/>
<feature type="compositionally biased region" description="Gly residues" evidence="1">
    <location>
        <begin position="206"/>
        <end position="218"/>
    </location>
</feature>
<sequence length="311" mass="34046">MEAAPSLCQSDPVATTQIQHTSDGSPRCSNASDDTIDNFAARHPRIRVLEEEWLNNNEPITIFPDQTTFLASVKRQCLQRKSAAASKVLESYSDTEIARLDERNKDRSSFIHGYSDEITILSDDPTLLNSIKRQCLEQRSTAASKALRSYTEFMATTIGDPTAQEHYEEASQLYDIVISLQEALVALLSQPRDASDKAYYDVGDGAGGAGDGGDGMSNGVGASVDDDDDDDVDDVDGSMDSDDDVEVIDPVVDNLVDNGLHAFDIVEIQRDKLAEMALSRIRAAEAMQHLEGHGDAAERPFKRRRVDDEAS</sequence>
<feature type="region of interest" description="Disordered" evidence="1">
    <location>
        <begin position="289"/>
        <end position="311"/>
    </location>
</feature>
<dbReference type="RefSeq" id="XP_028463151.1">
    <property type="nucleotide sequence ID" value="XM_028615547.1"/>
</dbReference>
<feature type="compositionally biased region" description="Polar residues" evidence="1">
    <location>
        <begin position="7"/>
        <end position="33"/>
    </location>
</feature>
<accession>A0A3N2PLE2</accession>
<name>A0A3N2PLE2_SODAK</name>
<evidence type="ECO:0000256" key="1">
    <source>
        <dbReference type="SAM" id="MobiDB-lite"/>
    </source>
</evidence>
<proteinExistence type="predicted"/>
<feature type="region of interest" description="Disordered" evidence="1">
    <location>
        <begin position="206"/>
        <end position="244"/>
    </location>
</feature>
<feature type="region of interest" description="Disordered" evidence="1">
    <location>
        <begin position="1"/>
        <end position="33"/>
    </location>
</feature>
<reference evidence="2 3" key="1">
    <citation type="journal article" date="2018" name="Mol. Ecol.">
        <title>The obligate alkalophilic soda-lake fungus Sodiomyces alkalinus has shifted to a protein diet.</title>
        <authorList>
            <person name="Grum-Grzhimaylo A.A."/>
            <person name="Falkoski D.L."/>
            <person name="van den Heuvel J."/>
            <person name="Valero-Jimenez C.A."/>
            <person name="Min B."/>
            <person name="Choi I.G."/>
            <person name="Lipzen A."/>
            <person name="Daum C.G."/>
            <person name="Aanen D.K."/>
            <person name="Tsang A."/>
            <person name="Henrissat B."/>
            <person name="Bilanenko E.N."/>
            <person name="de Vries R.P."/>
            <person name="van Kan J.A.L."/>
            <person name="Grigoriev I.V."/>
            <person name="Debets A.J.M."/>
        </authorList>
    </citation>
    <scope>NUCLEOTIDE SEQUENCE [LARGE SCALE GENOMIC DNA]</scope>
    <source>
        <strain evidence="2 3">F11</strain>
    </source>
</reference>
<organism evidence="2 3">
    <name type="scientific">Sodiomyces alkalinus (strain CBS 110278 / VKM F-3762 / F11)</name>
    <name type="common">Alkaliphilic filamentous fungus</name>
    <dbReference type="NCBI Taxonomy" id="1314773"/>
    <lineage>
        <taxon>Eukaryota</taxon>
        <taxon>Fungi</taxon>
        <taxon>Dikarya</taxon>
        <taxon>Ascomycota</taxon>
        <taxon>Pezizomycotina</taxon>
        <taxon>Sordariomycetes</taxon>
        <taxon>Hypocreomycetidae</taxon>
        <taxon>Glomerellales</taxon>
        <taxon>Plectosphaerellaceae</taxon>
        <taxon>Sodiomyces</taxon>
    </lineage>
</organism>
<evidence type="ECO:0000313" key="2">
    <source>
        <dbReference type="EMBL" id="ROT35345.1"/>
    </source>
</evidence>
<dbReference type="Proteomes" id="UP000272025">
    <property type="component" value="Unassembled WGS sequence"/>
</dbReference>
<protein>
    <submittedName>
        <fullName evidence="2">Uncharacterized protein</fullName>
    </submittedName>
</protein>